<dbReference type="InterPro" id="IPR029054">
    <property type="entry name" value="dUTPase-like"/>
</dbReference>
<dbReference type="EMBL" id="QLTW01000158">
    <property type="protein sequence ID" value="MBT9145740.1"/>
    <property type="molecule type" value="Genomic_DNA"/>
</dbReference>
<dbReference type="InterPro" id="IPR008181">
    <property type="entry name" value="dUTPase"/>
</dbReference>
<evidence type="ECO:0000256" key="3">
    <source>
        <dbReference type="ARBA" id="ARBA00022801"/>
    </source>
</evidence>
<dbReference type="SUPFAM" id="SSF51283">
    <property type="entry name" value="dUTPase-like"/>
    <property type="match status" value="1"/>
</dbReference>
<dbReference type="InterPro" id="IPR036157">
    <property type="entry name" value="dUTPase-like_sf"/>
</dbReference>
<dbReference type="InterPro" id="IPR033704">
    <property type="entry name" value="dUTPase_trimeric"/>
</dbReference>
<dbReference type="Pfam" id="PF00692">
    <property type="entry name" value="dUTPase"/>
    <property type="match status" value="2"/>
</dbReference>
<keyword evidence="3 7" id="KW-0378">Hydrolase</keyword>
<sequence>MKIKFKKLSKEAVSPKYAYTHDAGCDLTAINKSYDTYGNVVYGTGLAVEIPEGYVGLLFPRSSVSKQDLLMSNSVGVIDSGYQGEIIVKFKRINAISVGIVNYLNENELMPSKAREEREFEVGDRVAQLIVIPYPKVEWEEVEEFDSKTDRGEGGFGSSGS</sequence>
<dbReference type="AlphaFoldDB" id="A0A9E2F6V5"/>
<evidence type="ECO:0000313" key="7">
    <source>
        <dbReference type="EMBL" id="MBT9145740.1"/>
    </source>
</evidence>
<dbReference type="GO" id="GO:0006226">
    <property type="term" value="P:dUMP biosynthetic process"/>
    <property type="evidence" value="ECO:0007669"/>
    <property type="project" value="InterPro"/>
</dbReference>
<evidence type="ECO:0000256" key="1">
    <source>
        <dbReference type="ARBA" id="ARBA00006581"/>
    </source>
</evidence>
<comment type="similarity">
    <text evidence="1">Belongs to the dUTPase family.</text>
</comment>
<dbReference type="EC" id="3.6.1.23" evidence="2"/>
<evidence type="ECO:0000256" key="4">
    <source>
        <dbReference type="ARBA" id="ARBA00023080"/>
    </source>
</evidence>
<evidence type="ECO:0000313" key="8">
    <source>
        <dbReference type="Proteomes" id="UP000811545"/>
    </source>
</evidence>
<feature type="domain" description="dUTPase-like" evidence="6">
    <location>
        <begin position="119"/>
        <end position="160"/>
    </location>
</feature>
<comment type="catalytic activity">
    <reaction evidence="5">
        <text>dUTP + H2O = dUMP + diphosphate + H(+)</text>
        <dbReference type="Rhea" id="RHEA:10248"/>
        <dbReference type="ChEBI" id="CHEBI:15377"/>
        <dbReference type="ChEBI" id="CHEBI:15378"/>
        <dbReference type="ChEBI" id="CHEBI:33019"/>
        <dbReference type="ChEBI" id="CHEBI:61555"/>
        <dbReference type="ChEBI" id="CHEBI:246422"/>
        <dbReference type="EC" id="3.6.1.23"/>
    </reaction>
</comment>
<dbReference type="CDD" id="cd07557">
    <property type="entry name" value="trimeric_dUTPase"/>
    <property type="match status" value="1"/>
</dbReference>
<dbReference type="GO" id="GO:0004170">
    <property type="term" value="F:dUTP diphosphatase activity"/>
    <property type="evidence" value="ECO:0007669"/>
    <property type="project" value="UniProtKB-EC"/>
</dbReference>
<dbReference type="GO" id="GO:0000287">
    <property type="term" value="F:magnesium ion binding"/>
    <property type="evidence" value="ECO:0007669"/>
    <property type="project" value="InterPro"/>
</dbReference>
<keyword evidence="4" id="KW-0546">Nucleotide metabolism</keyword>
<evidence type="ECO:0000256" key="5">
    <source>
        <dbReference type="ARBA" id="ARBA00047686"/>
    </source>
</evidence>
<dbReference type="GO" id="GO:0046081">
    <property type="term" value="P:dUTP catabolic process"/>
    <property type="evidence" value="ECO:0007669"/>
    <property type="project" value="InterPro"/>
</dbReference>
<protein>
    <recommendedName>
        <fullName evidence="2">dUTP diphosphatase</fullName>
        <ecNumber evidence="2">3.6.1.23</ecNumber>
    </recommendedName>
</protein>
<gene>
    <name evidence="7" type="primary">dut_1</name>
    <name evidence="7" type="ORF">DDT42_01616</name>
</gene>
<accession>A0A9E2F6V5</accession>
<organism evidence="7 8">
    <name type="scientific">Psychracetigena formicireducens</name>
    <dbReference type="NCBI Taxonomy" id="2986056"/>
    <lineage>
        <taxon>Bacteria</taxon>
        <taxon>Bacillati</taxon>
        <taxon>Candidatus Lithacetigenota</taxon>
        <taxon>Candidatus Psychracetigena</taxon>
    </lineage>
</organism>
<dbReference type="Gene3D" id="2.70.40.10">
    <property type="match status" value="1"/>
</dbReference>
<dbReference type="PANTHER" id="PTHR11241">
    <property type="entry name" value="DEOXYURIDINE 5'-TRIPHOSPHATE NUCLEOTIDOHYDROLASE"/>
    <property type="match status" value="1"/>
</dbReference>
<proteinExistence type="inferred from homology"/>
<comment type="caution">
    <text evidence="7">The sequence shown here is derived from an EMBL/GenBank/DDBJ whole genome shotgun (WGS) entry which is preliminary data.</text>
</comment>
<evidence type="ECO:0000256" key="2">
    <source>
        <dbReference type="ARBA" id="ARBA00012379"/>
    </source>
</evidence>
<feature type="domain" description="dUTPase-like" evidence="6">
    <location>
        <begin position="11"/>
        <end position="91"/>
    </location>
</feature>
<evidence type="ECO:0000259" key="6">
    <source>
        <dbReference type="Pfam" id="PF00692"/>
    </source>
</evidence>
<reference evidence="7 8" key="1">
    <citation type="journal article" date="2021" name="bioRxiv">
        <title>Unique metabolic strategies in Hadean analogues reveal hints for primordial physiology.</title>
        <authorList>
            <person name="Nobu M.K."/>
            <person name="Nakai R."/>
            <person name="Tamazawa S."/>
            <person name="Mori H."/>
            <person name="Toyoda A."/>
            <person name="Ijiri A."/>
            <person name="Suzuki S."/>
            <person name="Kurokawa K."/>
            <person name="Kamagata Y."/>
            <person name="Tamaki H."/>
        </authorList>
    </citation>
    <scope>NUCLEOTIDE SEQUENCE [LARGE SCALE GENOMIC DNA]</scope>
    <source>
        <strain evidence="7">BS525</strain>
    </source>
</reference>
<name>A0A9E2F6V5_PSYF1</name>
<dbReference type="PANTHER" id="PTHR11241:SF0">
    <property type="entry name" value="DEOXYURIDINE 5'-TRIPHOSPHATE NUCLEOTIDOHYDROLASE"/>
    <property type="match status" value="1"/>
</dbReference>
<dbReference type="Proteomes" id="UP000811545">
    <property type="component" value="Unassembled WGS sequence"/>
</dbReference>